<keyword evidence="1" id="KW-0614">Plasmid</keyword>
<geneLocation type="plasmid" evidence="1">
    <name>pACN001-B</name>
</geneLocation>
<evidence type="ECO:0000313" key="1">
    <source>
        <dbReference type="EMBL" id="AHF23165.1"/>
    </source>
</evidence>
<proteinExistence type="predicted"/>
<gene>
    <name evidence="1" type="ORF">J444_pB72</name>
</gene>
<protein>
    <submittedName>
        <fullName evidence="1">Uncharacterized protein</fullName>
    </submittedName>
</protein>
<reference evidence="1" key="1">
    <citation type="journal article" date="2014" name="J Glob Antimicrob Resist">
        <title>Plasmid-mediated multidrug resistance and virulence in an avian pathogenic Escherichia coli strain isolated in China.</title>
        <authorList>
            <person name="Wang X."/>
            <person name="Hao H."/>
            <person name="Xu Z."/>
            <person name="Zheng H."/>
            <person name="Liu C."/>
            <person name="Wei L."/>
            <person name="Zhang R."/>
            <person name="Bi D."/>
            <person name="Chen H."/>
            <person name="Tan C."/>
        </authorList>
    </citation>
    <scope>NUCLEOTIDE SEQUENCE</scope>
    <source>
        <strain evidence="1">ACN001</strain>
        <plasmid evidence="1">pACN001-B</plasmid>
    </source>
</reference>
<dbReference type="EMBL" id="KC853435">
    <property type="protein sequence ID" value="AHF23165.1"/>
    <property type="molecule type" value="Genomic_DNA"/>
</dbReference>
<dbReference type="AlphaFoldDB" id="A0A140WYD9"/>
<accession>A0A140WYD9</accession>
<sequence length="50" mass="5884">MRRTSQNGPTEVFIHDNIWCWTVLLIYRMLDIHPCGLTPGFSCRIHNAIR</sequence>
<organism evidence="1">
    <name type="scientific">Escherichia coli ACN001</name>
    <dbReference type="NCBI Taxonomy" id="1311757"/>
    <lineage>
        <taxon>Bacteria</taxon>
        <taxon>Pseudomonadati</taxon>
        <taxon>Pseudomonadota</taxon>
        <taxon>Gammaproteobacteria</taxon>
        <taxon>Enterobacterales</taxon>
        <taxon>Enterobacteriaceae</taxon>
        <taxon>Escherichia</taxon>
    </lineage>
</organism>
<name>A0A140WYD9_ECOLX</name>